<name>A0A0A9CJF9_ARUDO</name>
<sequence length="42" mass="4899">MTLRPVLQGEMWKSFVFMKLFFLPSTSQSSLVSYLHCCLNLD</sequence>
<evidence type="ECO:0000313" key="1">
    <source>
        <dbReference type="EMBL" id="JAD71627.1"/>
    </source>
</evidence>
<protein>
    <submittedName>
        <fullName evidence="1">Uncharacterized protein</fullName>
    </submittedName>
</protein>
<accession>A0A0A9CJF9</accession>
<dbReference type="AlphaFoldDB" id="A0A0A9CJF9"/>
<reference evidence="1" key="2">
    <citation type="journal article" date="2015" name="Data Brief">
        <title>Shoot transcriptome of the giant reed, Arundo donax.</title>
        <authorList>
            <person name="Barrero R.A."/>
            <person name="Guerrero F.D."/>
            <person name="Moolhuijzen P."/>
            <person name="Goolsby J.A."/>
            <person name="Tidwell J."/>
            <person name="Bellgard S.E."/>
            <person name="Bellgard M.I."/>
        </authorList>
    </citation>
    <scope>NUCLEOTIDE SEQUENCE</scope>
    <source>
        <tissue evidence="1">Shoot tissue taken approximately 20 cm above the soil surface</tissue>
    </source>
</reference>
<organism evidence="1">
    <name type="scientific">Arundo donax</name>
    <name type="common">Giant reed</name>
    <name type="synonym">Donax arundinaceus</name>
    <dbReference type="NCBI Taxonomy" id="35708"/>
    <lineage>
        <taxon>Eukaryota</taxon>
        <taxon>Viridiplantae</taxon>
        <taxon>Streptophyta</taxon>
        <taxon>Embryophyta</taxon>
        <taxon>Tracheophyta</taxon>
        <taxon>Spermatophyta</taxon>
        <taxon>Magnoliopsida</taxon>
        <taxon>Liliopsida</taxon>
        <taxon>Poales</taxon>
        <taxon>Poaceae</taxon>
        <taxon>PACMAD clade</taxon>
        <taxon>Arundinoideae</taxon>
        <taxon>Arundineae</taxon>
        <taxon>Arundo</taxon>
    </lineage>
</organism>
<reference evidence="1" key="1">
    <citation type="submission" date="2014-09" db="EMBL/GenBank/DDBJ databases">
        <authorList>
            <person name="Magalhaes I.L.F."/>
            <person name="Oliveira U."/>
            <person name="Santos F.R."/>
            <person name="Vidigal T.H.D.A."/>
            <person name="Brescovit A.D."/>
            <person name="Santos A.J."/>
        </authorList>
    </citation>
    <scope>NUCLEOTIDE SEQUENCE</scope>
    <source>
        <tissue evidence="1">Shoot tissue taken approximately 20 cm above the soil surface</tissue>
    </source>
</reference>
<proteinExistence type="predicted"/>
<dbReference type="EMBL" id="GBRH01226268">
    <property type="protein sequence ID" value="JAD71627.1"/>
    <property type="molecule type" value="Transcribed_RNA"/>
</dbReference>